<evidence type="ECO:0000256" key="1">
    <source>
        <dbReference type="SAM" id="MobiDB-lite"/>
    </source>
</evidence>
<accession>A0A803Q9W3</accession>
<keyword evidence="3" id="KW-1185">Reference proteome</keyword>
<reference evidence="2" key="2">
    <citation type="submission" date="2021-03" db="UniProtKB">
        <authorList>
            <consortium name="EnsemblPlants"/>
        </authorList>
    </citation>
    <scope>IDENTIFICATION</scope>
</reference>
<name>A0A803Q9W3_CANSA</name>
<proteinExistence type="predicted"/>
<sequence length="135" mass="15426">MVEQGSSSPSSDDSVMEDDNHQRPRRASTAMEPLVSLYSIDGFSASKCPWSPLVSLDIYFFGLKSLPISLIFSGVFCLKVFVDLVVRTSSGLYGGWVCCFRRSKALVPGLRWQVSWVWTFECRRHWARGLWWPRL</sequence>
<dbReference type="EnsemblPlants" id="evm.model.08.1816">
    <property type="protein sequence ID" value="cds.evm.model.08.1816"/>
    <property type="gene ID" value="evm.TU.08.1816"/>
</dbReference>
<dbReference type="Gramene" id="evm.model.08.1816">
    <property type="protein sequence ID" value="cds.evm.model.08.1816"/>
    <property type="gene ID" value="evm.TU.08.1816"/>
</dbReference>
<dbReference type="AlphaFoldDB" id="A0A803Q9W3"/>
<dbReference type="Proteomes" id="UP000596661">
    <property type="component" value="Chromosome 8"/>
</dbReference>
<organism evidence="2 3">
    <name type="scientific">Cannabis sativa</name>
    <name type="common">Hemp</name>
    <name type="synonym">Marijuana</name>
    <dbReference type="NCBI Taxonomy" id="3483"/>
    <lineage>
        <taxon>Eukaryota</taxon>
        <taxon>Viridiplantae</taxon>
        <taxon>Streptophyta</taxon>
        <taxon>Embryophyta</taxon>
        <taxon>Tracheophyta</taxon>
        <taxon>Spermatophyta</taxon>
        <taxon>Magnoliopsida</taxon>
        <taxon>eudicotyledons</taxon>
        <taxon>Gunneridae</taxon>
        <taxon>Pentapetalae</taxon>
        <taxon>rosids</taxon>
        <taxon>fabids</taxon>
        <taxon>Rosales</taxon>
        <taxon>Cannabaceae</taxon>
        <taxon>Cannabis</taxon>
    </lineage>
</organism>
<protein>
    <submittedName>
        <fullName evidence="2">Uncharacterized protein</fullName>
    </submittedName>
</protein>
<reference evidence="2" key="1">
    <citation type="submission" date="2018-11" db="EMBL/GenBank/DDBJ databases">
        <authorList>
            <person name="Grassa J C."/>
        </authorList>
    </citation>
    <scope>NUCLEOTIDE SEQUENCE [LARGE SCALE GENOMIC DNA]</scope>
</reference>
<dbReference type="EMBL" id="UZAU01000717">
    <property type="status" value="NOT_ANNOTATED_CDS"/>
    <property type="molecule type" value="Genomic_DNA"/>
</dbReference>
<feature type="compositionally biased region" description="Low complexity" evidence="1">
    <location>
        <begin position="1"/>
        <end position="13"/>
    </location>
</feature>
<evidence type="ECO:0000313" key="2">
    <source>
        <dbReference type="EnsemblPlants" id="cds.evm.model.08.1816"/>
    </source>
</evidence>
<feature type="region of interest" description="Disordered" evidence="1">
    <location>
        <begin position="1"/>
        <end position="27"/>
    </location>
</feature>
<evidence type="ECO:0000313" key="3">
    <source>
        <dbReference type="Proteomes" id="UP000596661"/>
    </source>
</evidence>